<gene>
    <name evidence="5" type="ORF">ACCB06994</name>
</gene>
<dbReference type="InterPro" id="IPR010793">
    <property type="entry name" value="Ribosomal_mL37/mL65"/>
</dbReference>
<evidence type="ECO:0000256" key="3">
    <source>
        <dbReference type="ARBA" id="ARBA00023128"/>
    </source>
</evidence>
<dbReference type="PANTHER" id="PTHR13014:SF3">
    <property type="entry name" value="LARGE RIBOSOMAL SUBUNIT PROTEIN ML65"/>
    <property type="match status" value="1"/>
</dbReference>
<dbReference type="AlphaFoldDB" id="V9IHE5"/>
<dbReference type="InterPro" id="IPR039982">
    <property type="entry name" value="Ribosomal_mL65"/>
</dbReference>
<accession>V9IHE5</accession>
<reference evidence="5" key="1">
    <citation type="submission" date="2011-11" db="EMBL/GenBank/DDBJ databases">
        <title>Decoding the brain transcriptome of the Eastern honeybee (Apis cerana) based on pyrosequencing.</title>
        <authorList>
            <person name="Sun L."/>
            <person name="Zheng H."/>
            <person name="Wang Y."/>
            <person name="Xie X."/>
            <person name="Zhu Y."/>
            <person name="Gu W."/>
            <person name="Wang S."/>
        </authorList>
    </citation>
    <scope>NUCLEOTIDE SEQUENCE</scope>
    <source>
        <tissue evidence="5">Brain</tissue>
    </source>
</reference>
<keyword evidence="3" id="KW-0496">Mitochondrion</keyword>
<evidence type="ECO:0000256" key="2">
    <source>
        <dbReference type="ARBA" id="ARBA00022980"/>
    </source>
</evidence>
<dbReference type="Pfam" id="PF07147">
    <property type="entry name" value="PDCD9"/>
    <property type="match status" value="1"/>
</dbReference>
<dbReference type="GO" id="GO:0003735">
    <property type="term" value="F:structural constituent of ribosome"/>
    <property type="evidence" value="ECO:0007669"/>
    <property type="project" value="InterPro"/>
</dbReference>
<dbReference type="EMBL" id="JR045773">
    <property type="protein sequence ID" value="AEY60052.1"/>
    <property type="molecule type" value="mRNA"/>
</dbReference>
<organism evidence="5">
    <name type="scientific">Apis cerana</name>
    <name type="common">Indian honeybee</name>
    <dbReference type="NCBI Taxonomy" id="7461"/>
    <lineage>
        <taxon>Eukaryota</taxon>
        <taxon>Metazoa</taxon>
        <taxon>Ecdysozoa</taxon>
        <taxon>Arthropoda</taxon>
        <taxon>Hexapoda</taxon>
        <taxon>Insecta</taxon>
        <taxon>Pterygota</taxon>
        <taxon>Neoptera</taxon>
        <taxon>Endopterygota</taxon>
        <taxon>Hymenoptera</taxon>
        <taxon>Apocrita</taxon>
        <taxon>Aculeata</taxon>
        <taxon>Apoidea</taxon>
        <taxon>Anthophila</taxon>
        <taxon>Apidae</taxon>
        <taxon>Apis</taxon>
    </lineage>
</organism>
<proteinExistence type="evidence at transcript level"/>
<comment type="subcellular location">
    <subcellularLocation>
        <location evidence="1">Mitochondrion</location>
    </subcellularLocation>
</comment>
<dbReference type="GO" id="GO:0006412">
    <property type="term" value="P:translation"/>
    <property type="evidence" value="ECO:0007669"/>
    <property type="project" value="InterPro"/>
</dbReference>
<evidence type="ECO:0000256" key="1">
    <source>
        <dbReference type="ARBA" id="ARBA00004173"/>
    </source>
</evidence>
<evidence type="ECO:0000313" key="5">
    <source>
        <dbReference type="EMBL" id="AEY60052.1"/>
    </source>
</evidence>
<keyword evidence="4" id="KW-0687">Ribonucleoprotein</keyword>
<dbReference type="GO" id="GO:0005762">
    <property type="term" value="C:mitochondrial large ribosomal subunit"/>
    <property type="evidence" value="ECO:0007669"/>
    <property type="project" value="TreeGrafter"/>
</dbReference>
<dbReference type="PANTHER" id="PTHR13014">
    <property type="entry name" value="MITOCHONDRIAL 28S RIBOSOMAL PROTEIN S30/P52 PRO-APOTOTIC PROTEIN"/>
    <property type="match status" value="1"/>
</dbReference>
<sequence>MYTSLKNSLPNFSINILKSVTRKYTSLTLNETENAFYPSILDLSYEAKLKRKNEEWHNKIKKLETVEEKLIGINMPRYYGWKSLNLKEGFVPYNSLQHAQYITHTHVINNNKLPEFYDTVITSEKINALVQIIKQNIENIIIFEYNHRLKKQEITEEVDTKKENYCKMILQRHLFFKSIE</sequence>
<evidence type="ECO:0000256" key="4">
    <source>
        <dbReference type="ARBA" id="ARBA00023274"/>
    </source>
</evidence>
<name>V9IHE5_APICE</name>
<keyword evidence="2 5" id="KW-0689">Ribosomal protein</keyword>
<protein>
    <submittedName>
        <fullName evidence="5">Mitochondrial ribosomal protein S30</fullName>
    </submittedName>
</protein>